<comment type="subcellular location">
    <subcellularLocation>
        <location evidence="4">Secreted</location>
    </subcellularLocation>
    <subcellularLocation>
        <location evidence="4">Bacterial flagellum</location>
    </subcellularLocation>
</comment>
<proteinExistence type="inferred from homology"/>
<evidence type="ECO:0000256" key="2">
    <source>
        <dbReference type="ARBA" id="ARBA00020110"/>
    </source>
</evidence>
<dbReference type="EMBL" id="VJXW01000001">
    <property type="protein sequence ID" value="TRW28553.1"/>
    <property type="molecule type" value="Genomic_DNA"/>
</dbReference>
<dbReference type="InterPro" id="IPR042187">
    <property type="entry name" value="Flagellin_C_sub2"/>
</dbReference>
<keyword evidence="4" id="KW-0964">Secreted</keyword>
<dbReference type="InterPro" id="IPR046358">
    <property type="entry name" value="Flagellin_C"/>
</dbReference>
<evidence type="ECO:0000313" key="9">
    <source>
        <dbReference type="EMBL" id="TRW28553.1"/>
    </source>
</evidence>
<dbReference type="OrthoDB" id="9796789at2"/>
<keyword evidence="3 4" id="KW-0975">Bacterial flagellum</keyword>
<keyword evidence="10" id="KW-1185">Reference proteome</keyword>
<evidence type="ECO:0000259" key="7">
    <source>
        <dbReference type="Pfam" id="PF00700"/>
    </source>
</evidence>
<dbReference type="SUPFAM" id="SSF64518">
    <property type="entry name" value="Phase 1 flagellin"/>
    <property type="match status" value="1"/>
</dbReference>
<dbReference type="PANTHER" id="PTHR42792:SF2">
    <property type="entry name" value="FLAGELLIN"/>
    <property type="match status" value="1"/>
</dbReference>
<dbReference type="GO" id="GO:0005576">
    <property type="term" value="C:extracellular region"/>
    <property type="evidence" value="ECO:0007669"/>
    <property type="project" value="UniProtKB-SubCell"/>
</dbReference>
<dbReference type="STRING" id="1871336.BBG48_05990"/>
<feature type="domain" description="Flagellin N-terminal" evidence="6">
    <location>
        <begin position="3"/>
        <end position="141"/>
    </location>
</feature>
<dbReference type="Proteomes" id="UP000093352">
    <property type="component" value="Unassembled WGS sequence"/>
</dbReference>
<evidence type="ECO:0000313" key="10">
    <source>
        <dbReference type="Proteomes" id="UP000093352"/>
    </source>
</evidence>
<dbReference type="PRINTS" id="PR00207">
    <property type="entry name" value="FLAGELLIN"/>
</dbReference>
<feature type="coiled-coil region" evidence="5">
    <location>
        <begin position="227"/>
        <end position="257"/>
    </location>
</feature>
<sequence length="293" mass="32409">MIINHNLMAMTAYRAYSNHAYKLSGIIEKLSTGMRINRAADDPSGLMISERMRSQIRGLRQASLNCLDGISVLQTAEGALDEVHAMLQRMNELAVKAANGTWNNNDREAMQMEINQLAEEIDSITSGGGTQFNKINLFDGTMVGKKLQTGANAGQTMDIGIEKIDTGTMGLLGKQTIEVKMEDGTTKRVEVRGINVMTPKDASNSIAKVANAINHVSLRRSEMGAKQNRLEYKINNLNNQAENLQAAESRIRDADMAKLISEFYKESFLMQAAQLMLAQANQVAYNVLYLLRM</sequence>
<dbReference type="GO" id="GO:0009288">
    <property type="term" value="C:bacterial-type flagellum"/>
    <property type="evidence" value="ECO:0007669"/>
    <property type="project" value="UniProtKB-SubCell"/>
</dbReference>
<dbReference type="EMBL" id="MBEW02000005">
    <property type="protein sequence ID" value="RDY21644.1"/>
    <property type="molecule type" value="Genomic_DNA"/>
</dbReference>
<dbReference type="Pfam" id="PF00700">
    <property type="entry name" value="Flagellin_C"/>
    <property type="match status" value="1"/>
</dbReference>
<comment type="similarity">
    <text evidence="1 4">Belongs to the bacterial flagellin family.</text>
</comment>
<keyword evidence="8" id="KW-0282">Flagellum</keyword>
<keyword evidence="8" id="KW-0969">Cilium</keyword>
<dbReference type="AlphaFoldDB" id="A0A371IMD5"/>
<evidence type="ECO:0000256" key="4">
    <source>
        <dbReference type="RuleBase" id="RU362073"/>
    </source>
</evidence>
<dbReference type="InterPro" id="IPR001029">
    <property type="entry name" value="Flagellin_N"/>
</dbReference>
<dbReference type="RefSeq" id="WP_068911948.1">
    <property type="nucleotide sequence ID" value="NZ_MBEW02000005.1"/>
</dbReference>
<comment type="caution">
    <text evidence="8">The sequence shown here is derived from an EMBL/GenBank/DDBJ whole genome shotgun (WGS) entry which is preliminary data.</text>
</comment>
<dbReference type="GO" id="GO:0005198">
    <property type="term" value="F:structural molecule activity"/>
    <property type="evidence" value="ECO:0007669"/>
    <property type="project" value="UniProtKB-UniRule"/>
</dbReference>
<dbReference type="InterPro" id="IPR001492">
    <property type="entry name" value="Flagellin"/>
</dbReference>
<evidence type="ECO:0000313" key="11">
    <source>
        <dbReference type="Proteomes" id="UP000319424"/>
    </source>
</evidence>
<evidence type="ECO:0000256" key="5">
    <source>
        <dbReference type="SAM" id="Coils"/>
    </source>
</evidence>
<evidence type="ECO:0000259" key="6">
    <source>
        <dbReference type="Pfam" id="PF00669"/>
    </source>
</evidence>
<reference evidence="8" key="2">
    <citation type="submission" date="2018-07" db="EMBL/GenBank/DDBJ databases">
        <authorList>
            <person name="Quirk P.G."/>
            <person name="Krulwich T.A."/>
        </authorList>
    </citation>
    <scope>NUCLEOTIDE SEQUENCE</scope>
    <source>
        <strain evidence="8">CCRI-22567</strain>
    </source>
</reference>
<dbReference type="Gene3D" id="1.20.1330.10">
    <property type="entry name" value="f41 fragment of flagellin, N-terminal domain"/>
    <property type="match status" value="1"/>
</dbReference>
<name>A0A371IMD5_9FIRM</name>
<accession>A0A371IMD5</accession>
<dbReference type="Pfam" id="PF00669">
    <property type="entry name" value="Flagellin_N"/>
    <property type="match status" value="1"/>
</dbReference>
<keyword evidence="5" id="KW-0175">Coiled coil</keyword>
<reference evidence="8 10" key="1">
    <citation type="journal article" date="2016" name="Genome Announc.">
        <title>Draft Genome Sequence of Criibacterium bergeronii gen. nov., sp. nov., Strain CCRI-22567T, Isolated from a Vaginal Sample from a Woman with Bacterial Vaginosis.</title>
        <authorList>
            <person name="Maheux A.F."/>
            <person name="Berube E."/>
            <person name="Boudreau D.K."/>
            <person name="Raymond F."/>
            <person name="Corbeil J."/>
            <person name="Roy P.H."/>
            <person name="Boissinot M."/>
            <person name="Omar R.F."/>
        </authorList>
    </citation>
    <scope>NUCLEOTIDE SEQUENCE [LARGE SCALE GENOMIC DNA]</scope>
    <source>
        <strain evidence="8 10">CCRI-22567</strain>
    </source>
</reference>
<organism evidence="8 10">
    <name type="scientific">Criibacterium bergeronii</name>
    <dbReference type="NCBI Taxonomy" id="1871336"/>
    <lineage>
        <taxon>Bacteria</taxon>
        <taxon>Bacillati</taxon>
        <taxon>Bacillota</taxon>
        <taxon>Clostridia</taxon>
        <taxon>Peptostreptococcales</taxon>
        <taxon>Filifactoraceae</taxon>
        <taxon>Criibacterium</taxon>
    </lineage>
</organism>
<protein>
    <recommendedName>
        <fullName evidence="2 4">Flagellin</fullName>
    </recommendedName>
</protein>
<comment type="function">
    <text evidence="4">Flagellin is the subunit protein which polymerizes to form the filaments of bacterial flagella.</text>
</comment>
<keyword evidence="8" id="KW-0966">Cell projection</keyword>
<dbReference type="PANTHER" id="PTHR42792">
    <property type="entry name" value="FLAGELLIN"/>
    <property type="match status" value="1"/>
</dbReference>
<feature type="domain" description="Flagellin C-terminal" evidence="7">
    <location>
        <begin position="207"/>
        <end position="291"/>
    </location>
</feature>
<evidence type="ECO:0000256" key="1">
    <source>
        <dbReference type="ARBA" id="ARBA00005709"/>
    </source>
</evidence>
<reference evidence="9 11" key="3">
    <citation type="submission" date="2019-07" db="EMBL/GenBank/DDBJ databases">
        <title>Criibacterium bergeronii gen. nov., sp. nov. isolated from human clinical samples.</title>
        <authorList>
            <person name="Maheux A.F."/>
            <person name="Boudreau D.K."/>
            <person name="Berube E."/>
            <person name="Brodeur S."/>
            <person name="Bernard K.A."/>
            <person name="Abed J.Y."/>
            <person name="Ducrey E."/>
            <person name="Guay E.F."/>
            <person name="Raymond F."/>
            <person name="Corbeil J."/>
            <person name="Domingo M.-C."/>
            <person name="Roy P.H."/>
            <person name="Boissinot M."/>
            <person name="Tocheva E.I."/>
            <person name="Omar R.F."/>
        </authorList>
    </citation>
    <scope>NUCLEOTIDE SEQUENCE [LARGE SCALE GENOMIC DNA]</scope>
    <source>
        <strain evidence="9 11">CCRI-24246</strain>
    </source>
</reference>
<gene>
    <name evidence="8" type="ORF">BBG48_003425</name>
    <name evidence="9" type="ORF">FL857_00260</name>
</gene>
<dbReference type="Gene3D" id="6.10.10.10">
    <property type="entry name" value="Flagellar export chaperone, C-terminal domain"/>
    <property type="match status" value="1"/>
</dbReference>
<evidence type="ECO:0000256" key="3">
    <source>
        <dbReference type="ARBA" id="ARBA00023143"/>
    </source>
</evidence>
<evidence type="ECO:0000313" key="8">
    <source>
        <dbReference type="EMBL" id="RDY21644.1"/>
    </source>
</evidence>
<dbReference type="Proteomes" id="UP000319424">
    <property type="component" value="Unassembled WGS sequence"/>
</dbReference>